<dbReference type="Pfam" id="PF24420">
    <property type="entry name" value="DUF7551"/>
    <property type="match status" value="1"/>
</dbReference>
<protein>
    <recommendedName>
        <fullName evidence="1">DUF7551 domain-containing protein</fullName>
    </recommendedName>
</protein>
<name>A0ABD5PBA7_9EURY</name>
<gene>
    <name evidence="2" type="ORF">ACFO0N_08435</name>
</gene>
<dbReference type="AlphaFoldDB" id="A0ABD5PBA7"/>
<evidence type="ECO:0000313" key="3">
    <source>
        <dbReference type="Proteomes" id="UP001595921"/>
    </source>
</evidence>
<organism evidence="2 3">
    <name type="scientific">Halobium salinum</name>
    <dbReference type="NCBI Taxonomy" id="1364940"/>
    <lineage>
        <taxon>Archaea</taxon>
        <taxon>Methanobacteriati</taxon>
        <taxon>Methanobacteriota</taxon>
        <taxon>Stenosarchaea group</taxon>
        <taxon>Halobacteria</taxon>
        <taxon>Halobacteriales</taxon>
        <taxon>Haloferacaceae</taxon>
        <taxon>Halobium</taxon>
    </lineage>
</organism>
<evidence type="ECO:0000313" key="2">
    <source>
        <dbReference type="EMBL" id="MFC4357972.1"/>
    </source>
</evidence>
<sequence>MDAYFEHAETVSDPDDLCLCLLESMAMELDERLPPAEQAEVLANAADRLSPAEATHQPVSTTLSILEDRGLLGGYTLSPWSVELDEGIRSTVVRLSEYALSPRNGRLPVLPIVLELHQQQPDWHPSSVRVAAIDEGWRLDLVLARETDPDGLASAPIESAL</sequence>
<comment type="caution">
    <text evidence="2">The sequence shown here is derived from an EMBL/GenBank/DDBJ whole genome shotgun (WGS) entry which is preliminary data.</text>
</comment>
<dbReference type="EMBL" id="JBHSDS010000006">
    <property type="protein sequence ID" value="MFC4357972.1"/>
    <property type="molecule type" value="Genomic_DNA"/>
</dbReference>
<keyword evidence="3" id="KW-1185">Reference proteome</keyword>
<reference evidence="2 3" key="1">
    <citation type="journal article" date="2019" name="Int. J. Syst. Evol. Microbiol.">
        <title>The Global Catalogue of Microorganisms (GCM) 10K type strain sequencing project: providing services to taxonomists for standard genome sequencing and annotation.</title>
        <authorList>
            <consortium name="The Broad Institute Genomics Platform"/>
            <consortium name="The Broad Institute Genome Sequencing Center for Infectious Disease"/>
            <person name="Wu L."/>
            <person name="Ma J."/>
        </authorList>
    </citation>
    <scope>NUCLEOTIDE SEQUENCE [LARGE SCALE GENOMIC DNA]</scope>
    <source>
        <strain evidence="2 3">CGMCC 1.12553</strain>
    </source>
</reference>
<feature type="domain" description="DUF7551" evidence="1">
    <location>
        <begin position="1"/>
        <end position="157"/>
    </location>
</feature>
<proteinExistence type="predicted"/>
<evidence type="ECO:0000259" key="1">
    <source>
        <dbReference type="Pfam" id="PF24420"/>
    </source>
</evidence>
<accession>A0ABD5PBA7</accession>
<dbReference type="RefSeq" id="WP_267624445.1">
    <property type="nucleotide sequence ID" value="NZ_JBHSDS010000006.1"/>
</dbReference>
<dbReference type="InterPro" id="IPR055973">
    <property type="entry name" value="DUF7551"/>
</dbReference>
<dbReference type="Proteomes" id="UP001595921">
    <property type="component" value="Unassembled WGS sequence"/>
</dbReference>